<evidence type="ECO:0000256" key="4">
    <source>
        <dbReference type="SAM" id="MobiDB-lite"/>
    </source>
</evidence>
<dbReference type="AlphaFoldDB" id="A0A3S3PNZ3"/>
<evidence type="ECO:0008006" key="7">
    <source>
        <dbReference type="Google" id="ProtNLM"/>
    </source>
</evidence>
<dbReference type="SUPFAM" id="SSF56112">
    <property type="entry name" value="Protein kinase-like (PK-like)"/>
    <property type="match status" value="1"/>
</dbReference>
<proteinExistence type="inferred from homology"/>
<keyword evidence="1" id="KW-0594">Phospholipid biosynthesis</keyword>
<dbReference type="GO" id="GO:0004103">
    <property type="term" value="F:choline kinase activity"/>
    <property type="evidence" value="ECO:0007669"/>
    <property type="project" value="TreeGrafter"/>
</dbReference>
<dbReference type="STRING" id="1965070.A0A3S3PNZ3"/>
<evidence type="ECO:0000256" key="1">
    <source>
        <dbReference type="ARBA" id="ARBA00023209"/>
    </source>
</evidence>
<comment type="similarity">
    <text evidence="3">Belongs to the choline/ethanolamine kinase family.</text>
</comment>
<comment type="caution">
    <text evidence="5">The sequence shown here is derived from an EMBL/GenBank/DDBJ whole genome shotgun (WGS) entry which is preliminary data.</text>
</comment>
<keyword evidence="2" id="KW-1208">Phospholipid metabolism</keyword>
<evidence type="ECO:0000313" key="6">
    <source>
        <dbReference type="Proteomes" id="UP000285301"/>
    </source>
</evidence>
<dbReference type="GO" id="GO:0006646">
    <property type="term" value="P:phosphatidylethanolamine biosynthetic process"/>
    <property type="evidence" value="ECO:0007669"/>
    <property type="project" value="TreeGrafter"/>
</dbReference>
<organism evidence="5 6">
    <name type="scientific">Dinothrombium tinctorium</name>
    <dbReference type="NCBI Taxonomy" id="1965070"/>
    <lineage>
        <taxon>Eukaryota</taxon>
        <taxon>Metazoa</taxon>
        <taxon>Ecdysozoa</taxon>
        <taxon>Arthropoda</taxon>
        <taxon>Chelicerata</taxon>
        <taxon>Arachnida</taxon>
        <taxon>Acari</taxon>
        <taxon>Acariformes</taxon>
        <taxon>Trombidiformes</taxon>
        <taxon>Prostigmata</taxon>
        <taxon>Anystina</taxon>
        <taxon>Parasitengona</taxon>
        <taxon>Trombidioidea</taxon>
        <taxon>Trombidiidae</taxon>
        <taxon>Dinothrombium</taxon>
    </lineage>
</organism>
<feature type="compositionally biased region" description="Basic residues" evidence="4">
    <location>
        <begin position="1"/>
        <end position="10"/>
    </location>
</feature>
<feature type="region of interest" description="Disordered" evidence="4">
    <location>
        <begin position="1"/>
        <end position="28"/>
    </location>
</feature>
<dbReference type="PANTHER" id="PTHR22603:SF93">
    <property type="entry name" value="RE24176P"/>
    <property type="match status" value="1"/>
</dbReference>
<evidence type="ECO:0000313" key="5">
    <source>
        <dbReference type="EMBL" id="RWS13587.1"/>
    </source>
</evidence>
<evidence type="ECO:0000256" key="3">
    <source>
        <dbReference type="ARBA" id="ARBA00038211"/>
    </source>
</evidence>
<evidence type="ECO:0000256" key="2">
    <source>
        <dbReference type="ARBA" id="ARBA00023264"/>
    </source>
</evidence>
<gene>
    <name evidence="5" type="ORF">B4U79_17349</name>
</gene>
<dbReference type="Gene3D" id="3.90.1200.10">
    <property type="match status" value="1"/>
</dbReference>
<dbReference type="PANTHER" id="PTHR22603">
    <property type="entry name" value="CHOLINE/ETHANOALAMINE KINASE"/>
    <property type="match status" value="1"/>
</dbReference>
<name>A0A3S3PNZ3_9ACAR</name>
<feature type="compositionally biased region" description="Polar residues" evidence="4">
    <location>
        <begin position="11"/>
        <end position="23"/>
    </location>
</feature>
<dbReference type="GO" id="GO:0005737">
    <property type="term" value="C:cytoplasm"/>
    <property type="evidence" value="ECO:0007669"/>
    <property type="project" value="TreeGrafter"/>
</dbReference>
<dbReference type="OrthoDB" id="3649325at2759"/>
<accession>A0A3S3PNZ3</accession>
<keyword evidence="6" id="KW-1185">Reference proteome</keyword>
<protein>
    <recommendedName>
        <fullName evidence="7">Choline/ethanolamine kinase-like protein</fullName>
    </recommendedName>
</protein>
<dbReference type="GO" id="GO:0004305">
    <property type="term" value="F:ethanolamine kinase activity"/>
    <property type="evidence" value="ECO:0007669"/>
    <property type="project" value="TreeGrafter"/>
</dbReference>
<dbReference type="Proteomes" id="UP000285301">
    <property type="component" value="Unassembled WGS sequence"/>
</dbReference>
<sequence>MRQIHRRKVVTNRSQPNRSQESFSRPIKTSELRNERINRCLMRKIAQIHSMNLPISKRALWVQKMFEFFQNRFKAKQVSLDAISKDKELAERILSFEIETEMKWFLNAMNKIVSKITFTHNDLNITNILIRDQFDCEDDKVLIIDYENCGYNYRGYDIGYFFRVKCFDEMDAYFKVMDIKTIPEVEQRVLIREYLQELKKLNNTIDPIVDNEEHLLKETNFFALLSDLISIAFCLISMREFNKIPLVNICI</sequence>
<keyword evidence="1" id="KW-0444">Lipid biosynthesis</keyword>
<dbReference type="InterPro" id="IPR011009">
    <property type="entry name" value="Kinase-like_dom_sf"/>
</dbReference>
<dbReference type="EMBL" id="NCKU01000943">
    <property type="protein sequence ID" value="RWS13587.1"/>
    <property type="molecule type" value="Genomic_DNA"/>
</dbReference>
<keyword evidence="1" id="KW-0443">Lipid metabolism</keyword>
<reference evidence="5 6" key="1">
    <citation type="journal article" date="2018" name="Gigascience">
        <title>Genomes of trombidid mites reveal novel predicted allergens and laterally-transferred genes associated with secondary metabolism.</title>
        <authorList>
            <person name="Dong X."/>
            <person name="Chaisiri K."/>
            <person name="Xia D."/>
            <person name="Armstrong S.D."/>
            <person name="Fang Y."/>
            <person name="Donnelly M.J."/>
            <person name="Kadowaki T."/>
            <person name="McGarry J.W."/>
            <person name="Darby A.C."/>
            <person name="Makepeace B.L."/>
        </authorList>
    </citation>
    <scope>NUCLEOTIDE SEQUENCE [LARGE SCALE GENOMIC DNA]</scope>
    <source>
        <strain evidence="5">UoL-WK</strain>
    </source>
</reference>
<dbReference type="Pfam" id="PF01633">
    <property type="entry name" value="Choline_kinase"/>
    <property type="match status" value="1"/>
</dbReference>